<keyword evidence="4" id="KW-0472">Membrane</keyword>
<name>H2AS08_KAZAF</name>
<feature type="transmembrane region" description="Helical" evidence="4">
    <location>
        <begin position="404"/>
        <end position="430"/>
    </location>
</feature>
<feature type="region of interest" description="Disordered" evidence="3">
    <location>
        <begin position="15"/>
        <end position="39"/>
    </location>
</feature>
<dbReference type="PANTHER" id="PTHR11360:SF295">
    <property type="entry name" value="TRANSPORTER MCH4-RELATED"/>
    <property type="match status" value="1"/>
</dbReference>
<organism evidence="6 7">
    <name type="scientific">Kazachstania africana (strain ATCC 22294 / BCRC 22015 / CBS 2517 / CECT 1963 / NBRC 1671 / NRRL Y-8276)</name>
    <name type="common">Yeast</name>
    <name type="synonym">Kluyveromyces africanus</name>
    <dbReference type="NCBI Taxonomy" id="1071382"/>
    <lineage>
        <taxon>Eukaryota</taxon>
        <taxon>Fungi</taxon>
        <taxon>Dikarya</taxon>
        <taxon>Ascomycota</taxon>
        <taxon>Saccharomycotina</taxon>
        <taxon>Saccharomycetes</taxon>
        <taxon>Saccharomycetales</taxon>
        <taxon>Saccharomycetaceae</taxon>
        <taxon>Kazachstania</taxon>
    </lineage>
</organism>
<evidence type="ECO:0000256" key="1">
    <source>
        <dbReference type="ARBA" id="ARBA00004141"/>
    </source>
</evidence>
<keyword evidence="4" id="KW-1133">Transmembrane helix</keyword>
<dbReference type="InterPro" id="IPR050327">
    <property type="entry name" value="Proton-linked_MCT"/>
</dbReference>
<accession>H2AS08</accession>
<evidence type="ECO:0000313" key="6">
    <source>
        <dbReference type="EMBL" id="CCF57158.1"/>
    </source>
</evidence>
<evidence type="ECO:0000256" key="2">
    <source>
        <dbReference type="ARBA" id="ARBA00006727"/>
    </source>
</evidence>
<evidence type="ECO:0000256" key="3">
    <source>
        <dbReference type="SAM" id="MobiDB-lite"/>
    </source>
</evidence>
<feature type="transmembrane region" description="Helical" evidence="4">
    <location>
        <begin position="377"/>
        <end position="398"/>
    </location>
</feature>
<feature type="transmembrane region" description="Helical" evidence="4">
    <location>
        <begin position="167"/>
        <end position="185"/>
    </location>
</feature>
<dbReference type="PROSITE" id="PS50850">
    <property type="entry name" value="MFS"/>
    <property type="match status" value="1"/>
</dbReference>
<sequence>MIPLGVLAKPQKIFTKKVEPQSSTEPKEEQEDAVGTSGFNIPHSVSALKKNNDEIIVERPKLKSVVSYQVSETERDDSSGDILLFDHDKDLPDGGLKAWLVVFGSFIGLIPVFGIINSLGAIESYIAANQLSNVQSSTIAWIFSLYLAITFVSCIFAGGYFDRNGSLLPMVSGTVLFIGGIVALADSTEVWHFILSFSVLCAIGSGVLMTPLVGAVATWFLRKRAIATSIATMGGSVGGIMFAPVLRKLYAEVGFRWAIRIFALICFFCLICSICLVKERSIATYEKFESKKELIKWYVSSSFNWRYFLDWKFLFAALGASLAESSLTSSATYISSYSIARGNSISVSYNLITATNAAGILGRYIPGYLADKYVGRFNIAIITIGLAAIANLVIWLPFGGQIGALWTYVILYGFASGSVLSLTPVCIGQISSTEEFGKRYSTAYLLQAIVTIPVLPIGGAIIGNESISNYNKFIVFNSVLMGAGAVFYYISRYICIGAKLRKF</sequence>
<dbReference type="Proteomes" id="UP000005220">
    <property type="component" value="Chromosome 3"/>
</dbReference>
<dbReference type="CDD" id="cd17352">
    <property type="entry name" value="MFS_MCT_SLC16"/>
    <property type="match status" value="1"/>
</dbReference>
<comment type="similarity">
    <text evidence="2">Belongs to the major facilitator superfamily. Monocarboxylate porter (TC 2.A.1.13) family.</text>
</comment>
<dbReference type="GO" id="GO:0022857">
    <property type="term" value="F:transmembrane transporter activity"/>
    <property type="evidence" value="ECO:0007669"/>
    <property type="project" value="InterPro"/>
</dbReference>
<dbReference type="RefSeq" id="XP_003956293.1">
    <property type="nucleotide sequence ID" value="XM_003956244.1"/>
</dbReference>
<dbReference type="KEGG" id="kaf:KAFR_0C01650"/>
<evidence type="ECO:0000259" key="5">
    <source>
        <dbReference type="PROSITE" id="PS50850"/>
    </source>
</evidence>
<dbReference type="FunCoup" id="H2AS08">
    <property type="interactions" value="219"/>
</dbReference>
<dbReference type="InterPro" id="IPR036259">
    <property type="entry name" value="MFS_trans_sf"/>
</dbReference>
<keyword evidence="4" id="KW-0812">Transmembrane</keyword>
<dbReference type="GeneID" id="13885077"/>
<gene>
    <name evidence="6" type="primary">KAFR0C01650</name>
    <name evidence="6" type="ORF">KAFR_0C01650</name>
</gene>
<dbReference type="Pfam" id="PF07690">
    <property type="entry name" value="MFS_1"/>
    <property type="match status" value="1"/>
</dbReference>
<dbReference type="PANTHER" id="PTHR11360">
    <property type="entry name" value="MONOCARBOXYLATE TRANSPORTER"/>
    <property type="match status" value="1"/>
</dbReference>
<dbReference type="Gene3D" id="1.20.1250.20">
    <property type="entry name" value="MFS general substrate transporter like domains"/>
    <property type="match status" value="1"/>
</dbReference>
<dbReference type="EMBL" id="HE650823">
    <property type="protein sequence ID" value="CCF57158.1"/>
    <property type="molecule type" value="Genomic_DNA"/>
</dbReference>
<feature type="domain" description="Major facilitator superfamily (MFS) profile" evidence="5">
    <location>
        <begin position="97"/>
        <end position="495"/>
    </location>
</feature>
<dbReference type="InParanoid" id="H2AS08"/>
<feature type="transmembrane region" description="Helical" evidence="4">
    <location>
        <begin position="98"/>
        <end position="119"/>
    </location>
</feature>
<evidence type="ECO:0000256" key="4">
    <source>
        <dbReference type="SAM" id="Phobius"/>
    </source>
</evidence>
<proteinExistence type="inferred from homology"/>
<feature type="transmembrane region" description="Helical" evidence="4">
    <location>
        <begin position="474"/>
        <end position="495"/>
    </location>
</feature>
<feature type="transmembrane region" description="Helical" evidence="4">
    <location>
        <begin position="442"/>
        <end position="462"/>
    </location>
</feature>
<evidence type="ECO:0000313" key="7">
    <source>
        <dbReference type="Proteomes" id="UP000005220"/>
    </source>
</evidence>
<reference evidence="6 7" key="1">
    <citation type="journal article" date="2011" name="Proc. Natl. Acad. Sci. U.S.A.">
        <title>Evolutionary erosion of yeast sex chromosomes by mating-type switching accidents.</title>
        <authorList>
            <person name="Gordon J.L."/>
            <person name="Armisen D."/>
            <person name="Proux-Wera E."/>
            <person name="Oheigeartaigh S.S."/>
            <person name="Byrne K.P."/>
            <person name="Wolfe K.H."/>
        </authorList>
    </citation>
    <scope>NUCLEOTIDE SEQUENCE [LARGE SCALE GENOMIC DNA]</scope>
    <source>
        <strain evidence="7">ATCC 22294 / BCRC 22015 / CBS 2517 / CECT 1963 / NBRC 1671 / NRRL Y-8276</strain>
    </source>
</reference>
<dbReference type="InterPro" id="IPR020846">
    <property type="entry name" value="MFS_dom"/>
</dbReference>
<dbReference type="HOGENOM" id="CLU_001265_1_0_1"/>
<dbReference type="eggNOG" id="KOG2504">
    <property type="taxonomic scope" value="Eukaryota"/>
</dbReference>
<dbReference type="GO" id="GO:0000329">
    <property type="term" value="C:fungal-type vacuole membrane"/>
    <property type="evidence" value="ECO:0007669"/>
    <property type="project" value="EnsemblFungi"/>
</dbReference>
<feature type="transmembrane region" description="Helical" evidence="4">
    <location>
        <begin position="257"/>
        <end position="277"/>
    </location>
</feature>
<feature type="transmembrane region" description="Helical" evidence="4">
    <location>
        <begin position="347"/>
        <end position="365"/>
    </location>
</feature>
<comment type="subcellular location">
    <subcellularLocation>
        <location evidence="1">Membrane</location>
        <topology evidence="1">Multi-pass membrane protein</topology>
    </subcellularLocation>
</comment>
<dbReference type="OrthoDB" id="6509908at2759"/>
<dbReference type="InterPro" id="IPR011701">
    <property type="entry name" value="MFS"/>
</dbReference>
<protein>
    <recommendedName>
        <fullName evidence="5">Major facilitator superfamily (MFS) profile domain-containing protein</fullName>
    </recommendedName>
</protein>
<feature type="transmembrane region" description="Helical" evidence="4">
    <location>
        <begin position="191"/>
        <end position="213"/>
    </location>
</feature>
<dbReference type="SUPFAM" id="SSF103473">
    <property type="entry name" value="MFS general substrate transporter"/>
    <property type="match status" value="1"/>
</dbReference>
<dbReference type="GO" id="GO:0032218">
    <property type="term" value="P:riboflavin transport"/>
    <property type="evidence" value="ECO:0007669"/>
    <property type="project" value="TreeGrafter"/>
</dbReference>
<keyword evidence="7" id="KW-1185">Reference proteome</keyword>
<dbReference type="AlphaFoldDB" id="H2AS08"/>
<feature type="transmembrane region" description="Helical" evidence="4">
    <location>
        <begin position="225"/>
        <end position="245"/>
    </location>
</feature>
<feature type="transmembrane region" description="Helical" evidence="4">
    <location>
        <begin position="139"/>
        <end position="160"/>
    </location>
</feature>
<feature type="transmembrane region" description="Helical" evidence="4">
    <location>
        <begin position="313"/>
        <end position="335"/>
    </location>
</feature>